<dbReference type="Proteomes" id="UP000187609">
    <property type="component" value="Unassembled WGS sequence"/>
</dbReference>
<organism evidence="2 3">
    <name type="scientific">Nicotiana attenuata</name>
    <name type="common">Coyote tobacco</name>
    <dbReference type="NCBI Taxonomy" id="49451"/>
    <lineage>
        <taxon>Eukaryota</taxon>
        <taxon>Viridiplantae</taxon>
        <taxon>Streptophyta</taxon>
        <taxon>Embryophyta</taxon>
        <taxon>Tracheophyta</taxon>
        <taxon>Spermatophyta</taxon>
        <taxon>Magnoliopsida</taxon>
        <taxon>eudicotyledons</taxon>
        <taxon>Gunneridae</taxon>
        <taxon>Pentapetalae</taxon>
        <taxon>asterids</taxon>
        <taxon>lamiids</taxon>
        <taxon>Solanales</taxon>
        <taxon>Solanaceae</taxon>
        <taxon>Nicotianoideae</taxon>
        <taxon>Nicotianeae</taxon>
        <taxon>Nicotiana</taxon>
    </lineage>
</organism>
<evidence type="ECO:0000259" key="1">
    <source>
        <dbReference type="Pfam" id="PF08625"/>
    </source>
</evidence>
<feature type="domain" description="U3 small nucleolar RNA-associated protein 13 C-terminal" evidence="1">
    <location>
        <begin position="2"/>
        <end position="39"/>
    </location>
</feature>
<gene>
    <name evidence="2" type="ORF">A4A49_52940</name>
</gene>
<dbReference type="STRING" id="49451.A0A1J6IA88"/>
<dbReference type="EMBL" id="MJEQ01037192">
    <property type="protein sequence ID" value="OIS97439.1"/>
    <property type="molecule type" value="Genomic_DNA"/>
</dbReference>
<sequence>MKGIGELLEGVIAYTRRHFKRLDRLERDSFILDSNLASMLVIEPEGNEEKFENKDATLSTAVDSEQLSEIAPMEQDQHHADIKEKIIQKAKISYINRCRR</sequence>
<keyword evidence="3" id="KW-1185">Reference proteome</keyword>
<dbReference type="GO" id="GO:0006364">
    <property type="term" value="P:rRNA processing"/>
    <property type="evidence" value="ECO:0007669"/>
    <property type="project" value="InterPro"/>
</dbReference>
<dbReference type="InterPro" id="IPR013934">
    <property type="entry name" value="Utp13_C"/>
</dbReference>
<accession>A0A1J6IA88</accession>
<dbReference type="AlphaFoldDB" id="A0A1J6IA88"/>
<protein>
    <recommendedName>
        <fullName evidence="1">U3 small nucleolar RNA-associated protein 13 C-terminal domain-containing protein</fullName>
    </recommendedName>
</protein>
<dbReference type="GO" id="GO:0032040">
    <property type="term" value="C:small-subunit processome"/>
    <property type="evidence" value="ECO:0007669"/>
    <property type="project" value="InterPro"/>
</dbReference>
<evidence type="ECO:0000313" key="2">
    <source>
        <dbReference type="EMBL" id="OIS97439.1"/>
    </source>
</evidence>
<dbReference type="Gramene" id="OIS97439">
    <property type="protein sequence ID" value="OIS97439"/>
    <property type="gene ID" value="A4A49_52940"/>
</dbReference>
<comment type="caution">
    <text evidence="2">The sequence shown here is derived from an EMBL/GenBank/DDBJ whole genome shotgun (WGS) entry which is preliminary data.</text>
</comment>
<evidence type="ECO:0000313" key="3">
    <source>
        <dbReference type="Proteomes" id="UP000187609"/>
    </source>
</evidence>
<name>A0A1J6IA88_NICAT</name>
<dbReference type="SMR" id="A0A1J6IA88"/>
<dbReference type="Pfam" id="PF08625">
    <property type="entry name" value="Utp13"/>
    <property type="match status" value="1"/>
</dbReference>
<reference evidence="2" key="1">
    <citation type="submission" date="2016-11" db="EMBL/GenBank/DDBJ databases">
        <title>The genome of Nicotiana attenuata.</title>
        <authorList>
            <person name="Xu S."/>
            <person name="Brockmoeller T."/>
            <person name="Gaquerel E."/>
            <person name="Navarro A."/>
            <person name="Kuhl H."/>
            <person name="Gase K."/>
            <person name="Ling Z."/>
            <person name="Zhou W."/>
            <person name="Kreitzer C."/>
            <person name="Stanke M."/>
            <person name="Tang H."/>
            <person name="Lyons E."/>
            <person name="Pandey P."/>
            <person name="Pandey S.P."/>
            <person name="Timmermann B."/>
            <person name="Baldwin I.T."/>
        </authorList>
    </citation>
    <scope>NUCLEOTIDE SEQUENCE [LARGE SCALE GENOMIC DNA]</scope>
    <source>
        <strain evidence="2">UT</strain>
    </source>
</reference>
<proteinExistence type="predicted"/>